<evidence type="ECO:0000313" key="12">
    <source>
        <dbReference type="EMBL" id="KAK7035398.1"/>
    </source>
</evidence>
<dbReference type="EMBL" id="JAYKXP010000053">
    <property type="protein sequence ID" value="KAK7035398.1"/>
    <property type="molecule type" value="Genomic_DNA"/>
</dbReference>
<dbReference type="PROSITE" id="PS00086">
    <property type="entry name" value="CYTOCHROME_P450"/>
    <property type="match status" value="1"/>
</dbReference>
<dbReference type="InterPro" id="IPR017972">
    <property type="entry name" value="Cyt_P450_CS"/>
</dbReference>
<keyword evidence="7 9" id="KW-0408">Iron</keyword>
<evidence type="ECO:0000256" key="8">
    <source>
        <dbReference type="ARBA" id="ARBA00023033"/>
    </source>
</evidence>
<evidence type="ECO:0000256" key="2">
    <source>
        <dbReference type="ARBA" id="ARBA00005179"/>
    </source>
</evidence>
<dbReference type="Pfam" id="PF00067">
    <property type="entry name" value="p450"/>
    <property type="match status" value="1"/>
</dbReference>
<evidence type="ECO:0000256" key="1">
    <source>
        <dbReference type="ARBA" id="ARBA00001971"/>
    </source>
</evidence>
<name>A0AAW0CA67_9AGAR</name>
<comment type="caution">
    <text evidence="12">The sequence shown here is derived from an EMBL/GenBank/DDBJ whole genome shotgun (WGS) entry which is preliminary data.</text>
</comment>
<dbReference type="PRINTS" id="PR00463">
    <property type="entry name" value="EP450I"/>
</dbReference>
<dbReference type="CDD" id="cd11065">
    <property type="entry name" value="CYP64-like"/>
    <property type="match status" value="1"/>
</dbReference>
<keyword evidence="11" id="KW-0732">Signal</keyword>
<keyword evidence="13" id="KW-1185">Reference proteome</keyword>
<evidence type="ECO:0000256" key="5">
    <source>
        <dbReference type="ARBA" id="ARBA00022723"/>
    </source>
</evidence>
<dbReference type="InterPro" id="IPR050364">
    <property type="entry name" value="Cytochrome_P450_fung"/>
</dbReference>
<accession>A0AAW0CA67</accession>
<evidence type="ECO:0008006" key="14">
    <source>
        <dbReference type="Google" id="ProtNLM"/>
    </source>
</evidence>
<dbReference type="AlphaFoldDB" id="A0AAW0CA67"/>
<feature type="binding site" description="axial binding residue" evidence="9">
    <location>
        <position position="462"/>
    </location>
    <ligand>
        <name>heme</name>
        <dbReference type="ChEBI" id="CHEBI:30413"/>
    </ligand>
    <ligandPart>
        <name>Fe</name>
        <dbReference type="ChEBI" id="CHEBI:18248"/>
    </ligandPart>
</feature>
<dbReference type="InterPro" id="IPR036396">
    <property type="entry name" value="Cyt_P450_sf"/>
</dbReference>
<evidence type="ECO:0000256" key="3">
    <source>
        <dbReference type="ARBA" id="ARBA00010617"/>
    </source>
</evidence>
<comment type="cofactor">
    <cofactor evidence="1 9">
        <name>heme</name>
        <dbReference type="ChEBI" id="CHEBI:30413"/>
    </cofactor>
</comment>
<dbReference type="InterPro" id="IPR001128">
    <property type="entry name" value="Cyt_P450"/>
</dbReference>
<evidence type="ECO:0000256" key="10">
    <source>
        <dbReference type="RuleBase" id="RU000461"/>
    </source>
</evidence>
<dbReference type="GO" id="GO:0005506">
    <property type="term" value="F:iron ion binding"/>
    <property type="evidence" value="ECO:0007669"/>
    <property type="project" value="InterPro"/>
</dbReference>
<keyword evidence="5 9" id="KW-0479">Metal-binding</keyword>
<dbReference type="PANTHER" id="PTHR46300">
    <property type="entry name" value="P450, PUTATIVE (EUROFUNG)-RELATED-RELATED"/>
    <property type="match status" value="1"/>
</dbReference>
<dbReference type="Gene3D" id="1.10.630.10">
    <property type="entry name" value="Cytochrome P450"/>
    <property type="match status" value="1"/>
</dbReference>
<evidence type="ECO:0000256" key="4">
    <source>
        <dbReference type="ARBA" id="ARBA00022617"/>
    </source>
</evidence>
<dbReference type="GO" id="GO:0016705">
    <property type="term" value="F:oxidoreductase activity, acting on paired donors, with incorporation or reduction of molecular oxygen"/>
    <property type="evidence" value="ECO:0007669"/>
    <property type="project" value="InterPro"/>
</dbReference>
<comment type="similarity">
    <text evidence="3 10">Belongs to the cytochrome P450 family.</text>
</comment>
<sequence length="536" mass="59400">MPVNLLPALSLSLAALVAVLVYKGYGKRSSNVFPPGPIALPLVGNIFNFPTESPWVKFLEWSRQYNSDAISLTVLGKRIVILNTAEAVQELFVTRGLNYSSRPRIPLLDIVGSPVDWLFLNYTPNRLWRDHRKLYRREFDTQTLLHRPYELAATRRLLAKLLVAPDDYLDHLRSTASSAILGTTFGIPLQSSDDPLIAMVKSFSASLDKATGVGALGSAFSVSFRVSSKLSFKVNVFPVLRHLPTWFPGAGFHKTADELRKRAIDMLQVPLARVQQQMSEGSAHSSVAMRGLQALEEEDGEKLEHDMKILKNVLAGIYAAGADTTLTAMRWFVLAMVKYPEIQAKASAAILKQTEGKRLPDFATDYGNIPYLDALLNEVLRFFPVLPIGMPHCVEEDDVYNGYYMPKGTIVFGNSWALMRDARLYGADSDVFRPERFLKSDGTLNLEIPPPDQAFGYGRRVCAGKNVALEFLWIMMASILSVFELGKTIAEDGSIVEPDGKHAVGALVCYPVPFRCKISARSPQAEQMIISGALIQ</sequence>
<dbReference type="GO" id="GO:0004497">
    <property type="term" value="F:monooxygenase activity"/>
    <property type="evidence" value="ECO:0007669"/>
    <property type="project" value="UniProtKB-KW"/>
</dbReference>
<comment type="pathway">
    <text evidence="2">Secondary metabolite biosynthesis.</text>
</comment>
<dbReference type="GO" id="GO:0020037">
    <property type="term" value="F:heme binding"/>
    <property type="evidence" value="ECO:0007669"/>
    <property type="project" value="InterPro"/>
</dbReference>
<gene>
    <name evidence="12" type="ORF">VNI00_011929</name>
</gene>
<feature type="signal peptide" evidence="11">
    <location>
        <begin position="1"/>
        <end position="26"/>
    </location>
</feature>
<keyword evidence="8 10" id="KW-0503">Monooxygenase</keyword>
<evidence type="ECO:0000256" key="7">
    <source>
        <dbReference type="ARBA" id="ARBA00023004"/>
    </source>
</evidence>
<dbReference type="PRINTS" id="PR00385">
    <property type="entry name" value="P450"/>
</dbReference>
<dbReference type="InterPro" id="IPR002401">
    <property type="entry name" value="Cyt_P450_E_grp-I"/>
</dbReference>
<proteinExistence type="inferred from homology"/>
<dbReference type="PANTHER" id="PTHR46300:SF7">
    <property type="entry name" value="P450, PUTATIVE (EUROFUNG)-RELATED"/>
    <property type="match status" value="1"/>
</dbReference>
<dbReference type="SUPFAM" id="SSF48264">
    <property type="entry name" value="Cytochrome P450"/>
    <property type="match status" value="1"/>
</dbReference>
<keyword evidence="4 9" id="KW-0349">Heme</keyword>
<evidence type="ECO:0000256" key="6">
    <source>
        <dbReference type="ARBA" id="ARBA00023002"/>
    </source>
</evidence>
<feature type="chain" id="PRO_5043609141" description="Cytochrome P450" evidence="11">
    <location>
        <begin position="27"/>
        <end position="536"/>
    </location>
</feature>
<evidence type="ECO:0000256" key="9">
    <source>
        <dbReference type="PIRSR" id="PIRSR602401-1"/>
    </source>
</evidence>
<keyword evidence="6 10" id="KW-0560">Oxidoreductase</keyword>
<organism evidence="12 13">
    <name type="scientific">Paramarasmius palmivorus</name>
    <dbReference type="NCBI Taxonomy" id="297713"/>
    <lineage>
        <taxon>Eukaryota</taxon>
        <taxon>Fungi</taxon>
        <taxon>Dikarya</taxon>
        <taxon>Basidiomycota</taxon>
        <taxon>Agaricomycotina</taxon>
        <taxon>Agaricomycetes</taxon>
        <taxon>Agaricomycetidae</taxon>
        <taxon>Agaricales</taxon>
        <taxon>Marasmiineae</taxon>
        <taxon>Marasmiaceae</taxon>
        <taxon>Paramarasmius</taxon>
    </lineage>
</organism>
<protein>
    <recommendedName>
        <fullName evidence="14">Cytochrome P450</fullName>
    </recommendedName>
</protein>
<dbReference type="Proteomes" id="UP001383192">
    <property type="component" value="Unassembled WGS sequence"/>
</dbReference>
<evidence type="ECO:0000313" key="13">
    <source>
        <dbReference type="Proteomes" id="UP001383192"/>
    </source>
</evidence>
<reference evidence="12 13" key="1">
    <citation type="submission" date="2024-01" db="EMBL/GenBank/DDBJ databases">
        <title>A draft genome for a cacao thread blight-causing isolate of Paramarasmius palmivorus.</title>
        <authorList>
            <person name="Baruah I.K."/>
            <person name="Bukari Y."/>
            <person name="Amoako-Attah I."/>
            <person name="Meinhardt L.W."/>
            <person name="Bailey B.A."/>
            <person name="Cohen S.P."/>
        </authorList>
    </citation>
    <scope>NUCLEOTIDE SEQUENCE [LARGE SCALE GENOMIC DNA]</scope>
    <source>
        <strain evidence="12 13">GH-12</strain>
    </source>
</reference>
<evidence type="ECO:0000256" key="11">
    <source>
        <dbReference type="SAM" id="SignalP"/>
    </source>
</evidence>